<sequence length="53" mass="6288">MPGDKVELLVVKKLLKEKLEVHHLQFLRSHPLWVQHVMLRMSDDHCFQLTLGL</sequence>
<dbReference type="AlphaFoldDB" id="A0A392VTQ5"/>
<evidence type="ECO:0000313" key="1">
    <source>
        <dbReference type="EMBL" id="MCI91784.1"/>
    </source>
</evidence>
<proteinExistence type="predicted"/>
<dbReference type="Proteomes" id="UP000265520">
    <property type="component" value="Unassembled WGS sequence"/>
</dbReference>
<reference evidence="1 2" key="1">
    <citation type="journal article" date="2018" name="Front. Plant Sci.">
        <title>Red Clover (Trifolium pratense) and Zigzag Clover (T. medium) - A Picture of Genomic Similarities and Differences.</title>
        <authorList>
            <person name="Dluhosova J."/>
            <person name="Istvanek J."/>
            <person name="Nedelnik J."/>
            <person name="Repkova J."/>
        </authorList>
    </citation>
    <scope>NUCLEOTIDE SEQUENCE [LARGE SCALE GENOMIC DNA]</scope>
    <source>
        <strain evidence="2">cv. 10/8</strain>
        <tissue evidence="1">Leaf</tissue>
    </source>
</reference>
<evidence type="ECO:0000313" key="2">
    <source>
        <dbReference type="Proteomes" id="UP000265520"/>
    </source>
</evidence>
<protein>
    <submittedName>
        <fullName evidence="1">Uncharacterized protein</fullName>
    </submittedName>
</protein>
<accession>A0A392VTQ5</accession>
<keyword evidence="2" id="KW-1185">Reference proteome</keyword>
<comment type="caution">
    <text evidence="1">The sequence shown here is derived from an EMBL/GenBank/DDBJ whole genome shotgun (WGS) entry which is preliminary data.</text>
</comment>
<name>A0A392VTQ5_9FABA</name>
<organism evidence="1 2">
    <name type="scientific">Trifolium medium</name>
    <dbReference type="NCBI Taxonomy" id="97028"/>
    <lineage>
        <taxon>Eukaryota</taxon>
        <taxon>Viridiplantae</taxon>
        <taxon>Streptophyta</taxon>
        <taxon>Embryophyta</taxon>
        <taxon>Tracheophyta</taxon>
        <taxon>Spermatophyta</taxon>
        <taxon>Magnoliopsida</taxon>
        <taxon>eudicotyledons</taxon>
        <taxon>Gunneridae</taxon>
        <taxon>Pentapetalae</taxon>
        <taxon>rosids</taxon>
        <taxon>fabids</taxon>
        <taxon>Fabales</taxon>
        <taxon>Fabaceae</taxon>
        <taxon>Papilionoideae</taxon>
        <taxon>50 kb inversion clade</taxon>
        <taxon>NPAAA clade</taxon>
        <taxon>Hologalegina</taxon>
        <taxon>IRL clade</taxon>
        <taxon>Trifolieae</taxon>
        <taxon>Trifolium</taxon>
    </lineage>
</organism>
<dbReference type="EMBL" id="LXQA011282308">
    <property type="protein sequence ID" value="MCI91784.1"/>
    <property type="molecule type" value="Genomic_DNA"/>
</dbReference>